<dbReference type="AlphaFoldDB" id="A0AAD6QSQ9"/>
<dbReference type="CDD" id="cd14066">
    <property type="entry name" value="STKc_IRAK"/>
    <property type="match status" value="1"/>
</dbReference>
<comment type="catalytic activity">
    <reaction evidence="16 17">
        <text>L-seryl-[protein] + ATP = O-phospho-L-seryl-[protein] + ADP + H(+)</text>
        <dbReference type="Rhea" id="RHEA:17989"/>
        <dbReference type="Rhea" id="RHEA-COMP:9863"/>
        <dbReference type="Rhea" id="RHEA-COMP:11604"/>
        <dbReference type="ChEBI" id="CHEBI:15378"/>
        <dbReference type="ChEBI" id="CHEBI:29999"/>
        <dbReference type="ChEBI" id="CHEBI:30616"/>
        <dbReference type="ChEBI" id="CHEBI:83421"/>
        <dbReference type="ChEBI" id="CHEBI:456216"/>
        <dbReference type="EC" id="2.7.11.1"/>
    </reaction>
</comment>
<dbReference type="InterPro" id="IPR021820">
    <property type="entry name" value="S-locus_recpt_kinase_C"/>
</dbReference>
<keyword evidence="8 17" id="KW-0418">Kinase</keyword>
<dbReference type="PROSITE" id="PS50948">
    <property type="entry name" value="PAN"/>
    <property type="match status" value="1"/>
</dbReference>
<feature type="domain" description="Bulb-type lectin" evidence="20">
    <location>
        <begin position="26"/>
        <end position="147"/>
    </location>
</feature>
<comment type="catalytic activity">
    <reaction evidence="15 17">
        <text>L-threonyl-[protein] + ATP = O-phospho-L-threonyl-[protein] + ADP + H(+)</text>
        <dbReference type="Rhea" id="RHEA:46608"/>
        <dbReference type="Rhea" id="RHEA-COMP:11060"/>
        <dbReference type="Rhea" id="RHEA-COMP:11605"/>
        <dbReference type="ChEBI" id="CHEBI:15378"/>
        <dbReference type="ChEBI" id="CHEBI:30013"/>
        <dbReference type="ChEBI" id="CHEBI:30616"/>
        <dbReference type="ChEBI" id="CHEBI:61977"/>
        <dbReference type="ChEBI" id="CHEBI:456216"/>
        <dbReference type="EC" id="2.7.11.1"/>
    </reaction>
</comment>
<dbReference type="PIRSF" id="PIRSF000641">
    <property type="entry name" value="SRK"/>
    <property type="match status" value="1"/>
</dbReference>
<keyword evidence="10 18" id="KW-1133">Transmembrane helix</keyword>
<evidence type="ECO:0000256" key="10">
    <source>
        <dbReference type="ARBA" id="ARBA00022989"/>
    </source>
</evidence>
<gene>
    <name evidence="22" type="ORF">NC653_012524</name>
</gene>
<feature type="domain" description="Protein kinase" evidence="19">
    <location>
        <begin position="507"/>
        <end position="792"/>
    </location>
</feature>
<protein>
    <recommendedName>
        <fullName evidence="17">Receptor-like serine/threonine-protein kinase</fullName>
        <ecNumber evidence="17">2.7.11.1</ecNumber>
    </recommendedName>
</protein>
<dbReference type="Gene3D" id="3.50.4.10">
    <property type="entry name" value="Hepatocyte Growth Factor"/>
    <property type="match status" value="1"/>
</dbReference>
<evidence type="ECO:0000256" key="14">
    <source>
        <dbReference type="ARBA" id="ARBA00023180"/>
    </source>
</evidence>
<evidence type="ECO:0000256" key="8">
    <source>
        <dbReference type="ARBA" id="ARBA00022777"/>
    </source>
</evidence>
<dbReference type="PANTHER" id="PTHR32444">
    <property type="entry name" value="BULB-TYPE LECTIN DOMAIN-CONTAINING PROTEIN"/>
    <property type="match status" value="1"/>
</dbReference>
<evidence type="ECO:0000256" key="17">
    <source>
        <dbReference type="PIRNR" id="PIRNR000641"/>
    </source>
</evidence>
<dbReference type="FunFam" id="2.90.10.10:FF:000004">
    <property type="entry name" value="G-type lectin S-receptor-like serine/threonine-protein kinase"/>
    <property type="match status" value="1"/>
</dbReference>
<dbReference type="SMART" id="SM00108">
    <property type="entry name" value="B_lectin"/>
    <property type="match status" value="1"/>
</dbReference>
<dbReference type="InterPro" id="IPR008271">
    <property type="entry name" value="Ser/Thr_kinase_AS"/>
</dbReference>
<dbReference type="InterPro" id="IPR000858">
    <property type="entry name" value="S_locus_glycoprot_dom"/>
</dbReference>
<evidence type="ECO:0000256" key="12">
    <source>
        <dbReference type="ARBA" id="ARBA00023157"/>
    </source>
</evidence>
<keyword evidence="6" id="KW-0732">Signal</keyword>
<dbReference type="GO" id="GO:0005524">
    <property type="term" value="F:ATP binding"/>
    <property type="evidence" value="ECO:0007669"/>
    <property type="project" value="UniProtKB-KW"/>
</dbReference>
<evidence type="ECO:0000259" key="20">
    <source>
        <dbReference type="PROSITE" id="PS50927"/>
    </source>
</evidence>
<dbReference type="FunFam" id="3.30.200.20:FF:000195">
    <property type="entry name" value="G-type lectin S-receptor-like serine/threonine-protein kinase"/>
    <property type="match status" value="1"/>
</dbReference>
<dbReference type="SUPFAM" id="SSF56112">
    <property type="entry name" value="Protein kinase-like (PK-like)"/>
    <property type="match status" value="1"/>
</dbReference>
<evidence type="ECO:0000256" key="16">
    <source>
        <dbReference type="ARBA" id="ARBA00048679"/>
    </source>
</evidence>
<evidence type="ECO:0000256" key="2">
    <source>
        <dbReference type="ARBA" id="ARBA00022527"/>
    </source>
</evidence>
<dbReference type="InterPro" id="IPR036426">
    <property type="entry name" value="Bulb-type_lectin_dom_sf"/>
</dbReference>
<evidence type="ECO:0000313" key="23">
    <source>
        <dbReference type="Proteomes" id="UP001164929"/>
    </source>
</evidence>
<feature type="domain" description="Apple" evidence="21">
    <location>
        <begin position="341"/>
        <end position="421"/>
    </location>
</feature>
<dbReference type="FunFam" id="3.50.4.10:FF:000002">
    <property type="entry name" value="G-type lectin S-receptor-like serine/threonine-protein kinase"/>
    <property type="match status" value="1"/>
</dbReference>
<evidence type="ECO:0000256" key="3">
    <source>
        <dbReference type="ARBA" id="ARBA00022553"/>
    </source>
</evidence>
<dbReference type="PROSITE" id="PS50011">
    <property type="entry name" value="PROTEIN_KINASE_DOM"/>
    <property type="match status" value="1"/>
</dbReference>
<dbReference type="Pfam" id="PF01453">
    <property type="entry name" value="B_lectin"/>
    <property type="match status" value="1"/>
</dbReference>
<keyword evidence="12" id="KW-1015">Disulfide bond</keyword>
<evidence type="ECO:0000256" key="5">
    <source>
        <dbReference type="ARBA" id="ARBA00022692"/>
    </source>
</evidence>
<dbReference type="Gene3D" id="2.90.10.10">
    <property type="entry name" value="Bulb-type lectin domain"/>
    <property type="match status" value="1"/>
</dbReference>
<comment type="similarity">
    <text evidence="17">Belongs to the protein kinase superfamily. Ser/Thr protein kinase family.</text>
</comment>
<evidence type="ECO:0000256" key="1">
    <source>
        <dbReference type="ARBA" id="ARBA00004479"/>
    </source>
</evidence>
<accession>A0AAD6QSQ9</accession>
<dbReference type="SMART" id="SM00220">
    <property type="entry name" value="S_TKc"/>
    <property type="match status" value="1"/>
</dbReference>
<dbReference type="Pfam" id="PF00954">
    <property type="entry name" value="S_locus_glycop"/>
    <property type="match status" value="1"/>
</dbReference>
<evidence type="ECO:0000256" key="18">
    <source>
        <dbReference type="SAM" id="Phobius"/>
    </source>
</evidence>
<keyword evidence="23" id="KW-1185">Reference proteome</keyword>
<name>A0AAD6QSQ9_9ROSI</name>
<keyword evidence="9 17" id="KW-0067">ATP-binding</keyword>
<feature type="transmembrane region" description="Helical" evidence="18">
    <location>
        <begin position="6"/>
        <end position="26"/>
    </location>
</feature>
<evidence type="ECO:0000256" key="11">
    <source>
        <dbReference type="ARBA" id="ARBA00023136"/>
    </source>
</evidence>
<comment type="caution">
    <text evidence="22">The sequence shown here is derived from an EMBL/GenBank/DDBJ whole genome shotgun (WGS) entry which is preliminary data.</text>
</comment>
<evidence type="ECO:0000259" key="19">
    <source>
        <dbReference type="PROSITE" id="PS50011"/>
    </source>
</evidence>
<keyword evidence="5 18" id="KW-0812">Transmembrane</keyword>
<dbReference type="InterPro" id="IPR001480">
    <property type="entry name" value="Bulb-type_lectin_dom"/>
</dbReference>
<dbReference type="EMBL" id="JAQIZT010000005">
    <property type="protein sequence ID" value="KAJ6995692.1"/>
    <property type="molecule type" value="Genomic_DNA"/>
</dbReference>
<dbReference type="Pfam" id="PF07714">
    <property type="entry name" value="PK_Tyr_Ser-Thr"/>
    <property type="match status" value="1"/>
</dbReference>
<dbReference type="EC" id="2.7.11.1" evidence="17"/>
<keyword evidence="2 17" id="KW-0723">Serine/threonine-protein kinase</keyword>
<dbReference type="GO" id="GO:0048544">
    <property type="term" value="P:recognition of pollen"/>
    <property type="evidence" value="ECO:0007669"/>
    <property type="project" value="InterPro"/>
</dbReference>
<dbReference type="InterPro" id="IPR024171">
    <property type="entry name" value="SRK-like_kinase"/>
</dbReference>
<dbReference type="PROSITE" id="PS00108">
    <property type="entry name" value="PROTEIN_KINASE_ST"/>
    <property type="match status" value="1"/>
</dbReference>
<dbReference type="SMART" id="SM00473">
    <property type="entry name" value="PAN_AP"/>
    <property type="match status" value="1"/>
</dbReference>
<evidence type="ECO:0000259" key="21">
    <source>
        <dbReference type="PROSITE" id="PS50948"/>
    </source>
</evidence>
<sequence length="824" mass="92930">MVPVDGIPILVFSSTLLFIMTISSAVDSMNTTESIRDSEAMVSADGSFKLGFFSPGSSKNRYLGIWYNKISVRTVVWVANREIPLTDSSGVLRVTHRGVLVLLNHSGNIIWSTNSSRSVRNPVAQLLDSGNLVVKDEGDGSMENLLWQSFDYPCDTLLPGMKLGRNTMTGLDRYLSSWKTPDDPSRGDFTYELKAAGYPEKVLRANSLQIYRSGPWNGIRFSGCPQLKPNPVYTYGFVFTEKEMYYSYQLLDRSILSRVTLTQNGNIQRFTWSSSAPGWVFYLTAQVDDCNRYAQCGVYGSCHINDSPMCGCLRGFIPKVPKDWQMMNWSGGCERRTHLNCSTDGFRKYSGVKLPETANSWFSKSMNLEECKNMCTKNCSCIAYTNLDIREGGSGCLLWFSDLIDIRRLNENGQDIYIRMAASELDHEDDTKNNYKSNKKKQMRIIIISTLPAGMLLLGLLLVLCLWKKKRQTNGVIERSSNKNSTKQDQELQMFHFGAMAIATENFSVTNKLGEGGFGPVYKGILKDGQEIAVKRLSRNSRQGPEEFKNEVKHIAKLQHRNLVKLLGCCIQADERMLIYEFMPNRSLDSLIFGKTRSTQLDWPNRYHIIHGIARGLLYLHQDSRLRIIHRDLKASNILLDNDMNPKISDFGLARSFGEKDTEAITSRVVGTYGYISPEYVIDGLYSIKSDVFSFGVLVLEIVSGNRNRGFCHPDHDLNLLGHAWRLFQEGRHFELIPESVAESYNLSEVLRSIHVGLLCVQCSPNDRPSMSSVVLMLCGEGTLPQPKQPGFFNDRNLAEANTSSRQNTSCSVNQFTITQLEAR</sequence>
<dbReference type="GO" id="GO:0016020">
    <property type="term" value="C:membrane"/>
    <property type="evidence" value="ECO:0007669"/>
    <property type="project" value="UniProtKB-SubCell"/>
</dbReference>
<dbReference type="PANTHER" id="PTHR32444:SF183">
    <property type="entry name" value="APPLE DOMAIN-CONTAINING PROTEIN"/>
    <property type="match status" value="1"/>
</dbReference>
<evidence type="ECO:0000256" key="7">
    <source>
        <dbReference type="ARBA" id="ARBA00022741"/>
    </source>
</evidence>
<dbReference type="SUPFAM" id="SSF51110">
    <property type="entry name" value="alpha-D-mannose-specific plant lectins"/>
    <property type="match status" value="1"/>
</dbReference>
<feature type="transmembrane region" description="Helical" evidence="18">
    <location>
        <begin position="445"/>
        <end position="464"/>
    </location>
</feature>
<dbReference type="InterPro" id="IPR011009">
    <property type="entry name" value="Kinase-like_dom_sf"/>
</dbReference>
<keyword evidence="4 17" id="KW-0808">Transferase</keyword>
<keyword evidence="11 18" id="KW-0472">Membrane</keyword>
<dbReference type="Pfam" id="PF08276">
    <property type="entry name" value="PAN_2"/>
    <property type="match status" value="1"/>
</dbReference>
<dbReference type="InterPro" id="IPR000719">
    <property type="entry name" value="Prot_kinase_dom"/>
</dbReference>
<keyword evidence="7 17" id="KW-0547">Nucleotide-binding</keyword>
<evidence type="ECO:0000256" key="13">
    <source>
        <dbReference type="ARBA" id="ARBA00023170"/>
    </source>
</evidence>
<proteinExistence type="inferred from homology"/>
<dbReference type="Gene3D" id="1.10.510.10">
    <property type="entry name" value="Transferase(Phosphotransferase) domain 1"/>
    <property type="match status" value="1"/>
</dbReference>
<dbReference type="Pfam" id="PF11883">
    <property type="entry name" value="DUF3403"/>
    <property type="match status" value="1"/>
</dbReference>
<evidence type="ECO:0000256" key="4">
    <source>
        <dbReference type="ARBA" id="ARBA00022679"/>
    </source>
</evidence>
<dbReference type="CDD" id="cd01098">
    <property type="entry name" value="PAN_AP_plant"/>
    <property type="match status" value="1"/>
</dbReference>
<evidence type="ECO:0000256" key="15">
    <source>
        <dbReference type="ARBA" id="ARBA00047899"/>
    </source>
</evidence>
<evidence type="ECO:0000313" key="22">
    <source>
        <dbReference type="EMBL" id="KAJ6995692.1"/>
    </source>
</evidence>
<dbReference type="GO" id="GO:0004674">
    <property type="term" value="F:protein serine/threonine kinase activity"/>
    <property type="evidence" value="ECO:0007669"/>
    <property type="project" value="UniProtKB-KW"/>
</dbReference>
<keyword evidence="13" id="KW-0675">Receptor</keyword>
<keyword evidence="14" id="KW-0325">Glycoprotein</keyword>
<reference evidence="22" key="1">
    <citation type="journal article" date="2023" name="Mol. Ecol. Resour.">
        <title>Chromosome-level genome assembly of a triploid poplar Populus alba 'Berolinensis'.</title>
        <authorList>
            <person name="Chen S."/>
            <person name="Yu Y."/>
            <person name="Wang X."/>
            <person name="Wang S."/>
            <person name="Zhang T."/>
            <person name="Zhou Y."/>
            <person name="He R."/>
            <person name="Meng N."/>
            <person name="Wang Y."/>
            <person name="Liu W."/>
            <person name="Liu Z."/>
            <person name="Liu J."/>
            <person name="Guo Q."/>
            <person name="Huang H."/>
            <person name="Sederoff R.R."/>
            <person name="Wang G."/>
            <person name="Qu G."/>
            <person name="Chen S."/>
        </authorList>
    </citation>
    <scope>NUCLEOTIDE SEQUENCE</scope>
    <source>
        <strain evidence="22">SC-2020</strain>
    </source>
</reference>
<evidence type="ECO:0000256" key="6">
    <source>
        <dbReference type="ARBA" id="ARBA00022729"/>
    </source>
</evidence>
<dbReference type="Proteomes" id="UP001164929">
    <property type="component" value="Chromosome 5"/>
</dbReference>
<keyword evidence="3" id="KW-0597">Phosphoprotein</keyword>
<dbReference type="FunFam" id="1.10.510.10:FF:000060">
    <property type="entry name" value="G-type lectin S-receptor-like serine/threonine-protein kinase"/>
    <property type="match status" value="1"/>
</dbReference>
<dbReference type="PROSITE" id="PS50927">
    <property type="entry name" value="BULB_LECTIN"/>
    <property type="match status" value="1"/>
</dbReference>
<dbReference type="CDD" id="cd00028">
    <property type="entry name" value="B_lectin"/>
    <property type="match status" value="1"/>
</dbReference>
<dbReference type="InterPro" id="IPR003609">
    <property type="entry name" value="Pan_app"/>
</dbReference>
<comment type="subcellular location">
    <subcellularLocation>
        <location evidence="1">Membrane</location>
        <topology evidence="1">Single-pass type I membrane protein</topology>
    </subcellularLocation>
</comment>
<evidence type="ECO:0000256" key="9">
    <source>
        <dbReference type="ARBA" id="ARBA00022840"/>
    </source>
</evidence>
<dbReference type="InterPro" id="IPR001245">
    <property type="entry name" value="Ser-Thr/Tyr_kinase_cat_dom"/>
</dbReference>
<organism evidence="22 23">
    <name type="scientific">Populus alba x Populus x berolinensis</name>
    <dbReference type="NCBI Taxonomy" id="444605"/>
    <lineage>
        <taxon>Eukaryota</taxon>
        <taxon>Viridiplantae</taxon>
        <taxon>Streptophyta</taxon>
        <taxon>Embryophyta</taxon>
        <taxon>Tracheophyta</taxon>
        <taxon>Spermatophyta</taxon>
        <taxon>Magnoliopsida</taxon>
        <taxon>eudicotyledons</taxon>
        <taxon>Gunneridae</taxon>
        <taxon>Pentapetalae</taxon>
        <taxon>rosids</taxon>
        <taxon>fabids</taxon>
        <taxon>Malpighiales</taxon>
        <taxon>Salicaceae</taxon>
        <taxon>Saliceae</taxon>
        <taxon>Populus</taxon>
    </lineage>
</organism>
<dbReference type="Gene3D" id="3.30.200.20">
    <property type="entry name" value="Phosphorylase Kinase, domain 1"/>
    <property type="match status" value="1"/>
</dbReference>